<dbReference type="PANTHER" id="PTHR36182:SF2">
    <property type="entry name" value="LYTIC POLYSACCHARIDE MONOOXYGENASE"/>
    <property type="match status" value="1"/>
</dbReference>
<organism evidence="2 3">
    <name type="scientific">Monosporascus ibericus</name>
    <dbReference type="NCBI Taxonomy" id="155417"/>
    <lineage>
        <taxon>Eukaryota</taxon>
        <taxon>Fungi</taxon>
        <taxon>Dikarya</taxon>
        <taxon>Ascomycota</taxon>
        <taxon>Pezizomycotina</taxon>
        <taxon>Sordariomycetes</taxon>
        <taxon>Xylariomycetidae</taxon>
        <taxon>Xylariales</taxon>
        <taxon>Xylariales incertae sedis</taxon>
        <taxon>Monosporascus</taxon>
    </lineage>
</organism>
<dbReference type="PANTHER" id="PTHR36182">
    <property type="entry name" value="PROTEIN, PUTATIVE (AFU_ORTHOLOGUE AFUA_6G10930)-RELATED"/>
    <property type="match status" value="1"/>
</dbReference>
<accession>A0A4Q4TQ21</accession>
<dbReference type="AlphaFoldDB" id="A0A4Q4TQ21"/>
<sequence length="317" mass="32939">MRFSSAPAATPLVVASVVSYAHVVLENPRPFKFLDYGATNPIEPDGSNFPCKKPADQTLVVDGNRTVMAVGEPQTLSFSGKAVHGGGSCQLSLPRDLQPTPDSSWIVIHSIEGGCPARNKRGNLNGPNVDVYGFAIPDTVAPGDYSFAWTWLNRIGGQPEFYMNCAPITVVAPTANPEKGGKRAGAAARRAAAAAALASKRADASDFPELFMANMGALSGGCTTGDALTRQCPIRFPNPGASVEPPEGEDELVDQPCNGNPRAAAAGPPPPLPPHGPDDGAEPTSPVEPEPEPEPSSAKTETAQPSDTTLTMTTTTV</sequence>
<dbReference type="EMBL" id="QJNU01000064">
    <property type="protein sequence ID" value="RYP08414.1"/>
    <property type="molecule type" value="Genomic_DNA"/>
</dbReference>
<feature type="compositionally biased region" description="Low complexity" evidence="1">
    <location>
        <begin position="295"/>
        <end position="317"/>
    </location>
</feature>
<gene>
    <name evidence="2" type="ORF">DL764_001902</name>
</gene>
<dbReference type="Gene3D" id="2.70.50.70">
    <property type="match status" value="1"/>
</dbReference>
<feature type="compositionally biased region" description="Low complexity" evidence="1">
    <location>
        <begin position="256"/>
        <end position="266"/>
    </location>
</feature>
<proteinExistence type="predicted"/>
<evidence type="ECO:0000313" key="2">
    <source>
        <dbReference type="EMBL" id="RYP08414.1"/>
    </source>
</evidence>
<evidence type="ECO:0008006" key="4">
    <source>
        <dbReference type="Google" id="ProtNLM"/>
    </source>
</evidence>
<evidence type="ECO:0000256" key="1">
    <source>
        <dbReference type="SAM" id="MobiDB-lite"/>
    </source>
</evidence>
<reference evidence="2 3" key="1">
    <citation type="submission" date="2018-06" db="EMBL/GenBank/DDBJ databases">
        <title>Complete Genomes of Monosporascus.</title>
        <authorList>
            <person name="Robinson A.J."/>
            <person name="Natvig D.O."/>
        </authorList>
    </citation>
    <scope>NUCLEOTIDE SEQUENCE [LARGE SCALE GENOMIC DNA]</scope>
    <source>
        <strain evidence="2 3">CBS 110550</strain>
    </source>
</reference>
<keyword evidence="3" id="KW-1185">Reference proteome</keyword>
<protein>
    <recommendedName>
        <fullName evidence="4">Endoglucanase</fullName>
    </recommendedName>
</protein>
<name>A0A4Q4TQ21_9PEZI</name>
<comment type="caution">
    <text evidence="2">The sequence shown here is derived from an EMBL/GenBank/DDBJ whole genome shotgun (WGS) entry which is preliminary data.</text>
</comment>
<dbReference type="OrthoDB" id="2342176at2759"/>
<feature type="region of interest" description="Disordered" evidence="1">
    <location>
        <begin position="233"/>
        <end position="317"/>
    </location>
</feature>
<evidence type="ECO:0000313" key="3">
    <source>
        <dbReference type="Proteomes" id="UP000293360"/>
    </source>
</evidence>
<dbReference type="STRING" id="155417.A0A4Q4TQ21"/>
<dbReference type="Proteomes" id="UP000293360">
    <property type="component" value="Unassembled WGS sequence"/>
</dbReference>